<proteinExistence type="predicted"/>
<evidence type="ECO:0000313" key="4">
    <source>
        <dbReference type="Proteomes" id="UP000175669"/>
    </source>
</evidence>
<name>A0A1E8CKL2_9GAMM</name>
<dbReference type="Proteomes" id="UP000175669">
    <property type="component" value="Unassembled WGS sequence"/>
</dbReference>
<gene>
    <name evidence="3" type="ORF">PHACT_06565</name>
</gene>
<evidence type="ECO:0008006" key="5">
    <source>
        <dbReference type="Google" id="ProtNLM"/>
    </source>
</evidence>
<keyword evidence="1" id="KW-0677">Repeat</keyword>
<evidence type="ECO:0000313" key="3">
    <source>
        <dbReference type="EMBL" id="OFE12842.1"/>
    </source>
</evidence>
<dbReference type="PROSITE" id="PS51257">
    <property type="entry name" value="PROKAR_LIPOPROTEIN"/>
    <property type="match status" value="1"/>
</dbReference>
<dbReference type="PANTHER" id="PTHR23084">
    <property type="entry name" value="PHOSPHATIDYLINOSITOL-4-PHOSPHATE 5-KINASE RELATED"/>
    <property type="match status" value="1"/>
</dbReference>
<dbReference type="Gene3D" id="2.20.110.10">
    <property type="entry name" value="Histone H3 K4-specific methyltransferase SET7/9 N-terminal domain"/>
    <property type="match status" value="2"/>
</dbReference>
<sequence length="207" mass="23981">MNLKIAAALTLFSAMACVSTASAQNWLVNPPAELSRECAYGDCEDGYGILEVRTEIGTNRYEGTFQDGEFHGQGRYEVMVSRSARAYYEGDWVMGVREGRGTYWNGVSDLYIGQWQNDLRHGRGAYFFGVQDWTPNKHSEHWLQNNVENYTGEFVEDLYEGDGTYRWPDGERYEGEFYANEKHGNGTFYYSTGSRRDQYWQYGRFIR</sequence>
<feature type="signal peptide" evidence="2">
    <location>
        <begin position="1"/>
        <end position="23"/>
    </location>
</feature>
<dbReference type="EMBL" id="MASR01000001">
    <property type="protein sequence ID" value="OFE12842.1"/>
    <property type="molecule type" value="Genomic_DNA"/>
</dbReference>
<dbReference type="Pfam" id="PF02493">
    <property type="entry name" value="MORN"/>
    <property type="match status" value="5"/>
</dbReference>
<comment type="caution">
    <text evidence="3">The sequence shown here is derived from an EMBL/GenBank/DDBJ whole genome shotgun (WGS) entry which is preliminary data.</text>
</comment>
<dbReference type="InterPro" id="IPR003409">
    <property type="entry name" value="MORN"/>
</dbReference>
<keyword evidence="4" id="KW-1185">Reference proteome</keyword>
<protein>
    <recommendedName>
        <fullName evidence="5">Phosphatidylinositol-4-phosphate 5-kinase</fullName>
    </recommendedName>
</protein>
<dbReference type="RefSeq" id="WP_070116451.1">
    <property type="nucleotide sequence ID" value="NZ_CAXATG010000001.1"/>
</dbReference>
<evidence type="ECO:0000256" key="1">
    <source>
        <dbReference type="ARBA" id="ARBA00022737"/>
    </source>
</evidence>
<accession>A0A1E8CKL2</accession>
<reference evidence="4" key="1">
    <citation type="submission" date="2016-07" db="EMBL/GenBank/DDBJ databases">
        <authorList>
            <person name="Florea S."/>
            <person name="Webb J.S."/>
            <person name="Jaromczyk J."/>
            <person name="Schardl C.L."/>
        </authorList>
    </citation>
    <scope>NUCLEOTIDE SEQUENCE [LARGE SCALE GENOMIC DNA]</scope>
    <source>
        <strain evidence="4">KCTC 42131</strain>
    </source>
</reference>
<dbReference type="STRING" id="1524254.PHACT_06565"/>
<dbReference type="SUPFAM" id="SSF82185">
    <property type="entry name" value="Histone H3 K4-specific methyltransferase SET7/9 N-terminal domain"/>
    <property type="match status" value="2"/>
</dbReference>
<dbReference type="AlphaFoldDB" id="A0A1E8CKL2"/>
<dbReference type="SMART" id="SM00698">
    <property type="entry name" value="MORN"/>
    <property type="match status" value="5"/>
</dbReference>
<dbReference type="PANTHER" id="PTHR23084:SF263">
    <property type="entry name" value="MORN REPEAT-CONTAINING PROTEIN 1"/>
    <property type="match status" value="1"/>
</dbReference>
<organism evidence="3 4">
    <name type="scientific">Pseudohongiella acticola</name>
    <dbReference type="NCBI Taxonomy" id="1524254"/>
    <lineage>
        <taxon>Bacteria</taxon>
        <taxon>Pseudomonadati</taxon>
        <taxon>Pseudomonadota</taxon>
        <taxon>Gammaproteobacteria</taxon>
        <taxon>Pseudomonadales</taxon>
        <taxon>Pseudohongiellaceae</taxon>
        <taxon>Pseudohongiella</taxon>
    </lineage>
</organism>
<dbReference type="OrthoDB" id="2065331at2"/>
<evidence type="ECO:0000256" key="2">
    <source>
        <dbReference type="SAM" id="SignalP"/>
    </source>
</evidence>
<feature type="chain" id="PRO_5009212148" description="Phosphatidylinositol-4-phosphate 5-kinase" evidence="2">
    <location>
        <begin position="24"/>
        <end position="207"/>
    </location>
</feature>
<keyword evidence="2" id="KW-0732">Signal</keyword>